<proteinExistence type="predicted"/>
<dbReference type="Proteomes" id="UP001230253">
    <property type="component" value="Unassembled WGS sequence"/>
</dbReference>
<sequence length="146" mass="16154">MSVMAKNARPLLCPSAQPQMQEAEVIGVQLRQEGVAHTAYLNARLPVTEDLLEQTAPLPPTQVLRFAARCEEARCRHFDGKDCRLAKRIVGGLSPAVDALPACVIRRSCRWFAQEREAACLRCPQISTYLPQRDGAIAELAEPEMV</sequence>
<reference evidence="1 2" key="1">
    <citation type="submission" date="2023-07" db="EMBL/GenBank/DDBJ databases">
        <title>Genomic Encyclopedia of Type Strains, Phase IV (KMG-IV): sequencing the most valuable type-strain genomes for metagenomic binning, comparative biology and taxonomic classification.</title>
        <authorList>
            <person name="Goeker M."/>
        </authorList>
    </citation>
    <scope>NUCLEOTIDE SEQUENCE [LARGE SCALE GENOMIC DNA]</scope>
    <source>
        <strain evidence="1 2">DSM 11549</strain>
    </source>
</reference>
<keyword evidence="2" id="KW-1185">Reference proteome</keyword>
<gene>
    <name evidence="1" type="ORF">J2R99_000213</name>
</gene>
<dbReference type="EMBL" id="JAUSUK010000001">
    <property type="protein sequence ID" value="MDQ0324364.1"/>
    <property type="molecule type" value="Genomic_DNA"/>
</dbReference>
<evidence type="ECO:0000313" key="1">
    <source>
        <dbReference type="EMBL" id="MDQ0324364.1"/>
    </source>
</evidence>
<evidence type="ECO:0008006" key="3">
    <source>
        <dbReference type="Google" id="ProtNLM"/>
    </source>
</evidence>
<comment type="caution">
    <text evidence="1">The sequence shown here is derived from an EMBL/GenBank/DDBJ whole genome shotgun (WGS) entry which is preliminary data.</text>
</comment>
<evidence type="ECO:0000313" key="2">
    <source>
        <dbReference type="Proteomes" id="UP001230253"/>
    </source>
</evidence>
<accession>A0ABU0C1I3</accession>
<protein>
    <recommendedName>
        <fullName evidence="3">Nitrogen fixation protein</fullName>
    </recommendedName>
</protein>
<organism evidence="1 2">
    <name type="scientific">Rhodopseudomonas julia</name>
    <dbReference type="NCBI Taxonomy" id="200617"/>
    <lineage>
        <taxon>Bacteria</taxon>
        <taxon>Pseudomonadati</taxon>
        <taxon>Pseudomonadota</taxon>
        <taxon>Alphaproteobacteria</taxon>
        <taxon>Hyphomicrobiales</taxon>
        <taxon>Nitrobacteraceae</taxon>
        <taxon>Rhodopseudomonas</taxon>
    </lineage>
</organism>
<name>A0ABU0C1I3_9BRAD</name>